<reference evidence="1" key="2">
    <citation type="submission" date="2020-11" db="EMBL/GenBank/DDBJ databases">
        <authorList>
            <person name="McCartney M.A."/>
            <person name="Auch B."/>
            <person name="Kono T."/>
            <person name="Mallez S."/>
            <person name="Becker A."/>
            <person name="Gohl D.M."/>
            <person name="Silverstein K.A.T."/>
            <person name="Koren S."/>
            <person name="Bechman K.B."/>
            <person name="Herman A."/>
            <person name="Abrahante J.E."/>
            <person name="Garbe J."/>
        </authorList>
    </citation>
    <scope>NUCLEOTIDE SEQUENCE</scope>
    <source>
        <strain evidence="1">Duluth1</strain>
        <tissue evidence="1">Whole animal</tissue>
    </source>
</reference>
<organism evidence="1 2">
    <name type="scientific">Dreissena polymorpha</name>
    <name type="common">Zebra mussel</name>
    <name type="synonym">Mytilus polymorpha</name>
    <dbReference type="NCBI Taxonomy" id="45954"/>
    <lineage>
        <taxon>Eukaryota</taxon>
        <taxon>Metazoa</taxon>
        <taxon>Spiralia</taxon>
        <taxon>Lophotrochozoa</taxon>
        <taxon>Mollusca</taxon>
        <taxon>Bivalvia</taxon>
        <taxon>Autobranchia</taxon>
        <taxon>Heteroconchia</taxon>
        <taxon>Euheterodonta</taxon>
        <taxon>Imparidentia</taxon>
        <taxon>Neoheterodontei</taxon>
        <taxon>Myida</taxon>
        <taxon>Dreissenoidea</taxon>
        <taxon>Dreissenidae</taxon>
        <taxon>Dreissena</taxon>
    </lineage>
</organism>
<evidence type="ECO:0000313" key="2">
    <source>
        <dbReference type="Proteomes" id="UP000828390"/>
    </source>
</evidence>
<reference evidence="1" key="1">
    <citation type="journal article" date="2019" name="bioRxiv">
        <title>The Genome of the Zebra Mussel, Dreissena polymorpha: A Resource for Invasive Species Research.</title>
        <authorList>
            <person name="McCartney M.A."/>
            <person name="Auch B."/>
            <person name="Kono T."/>
            <person name="Mallez S."/>
            <person name="Zhang Y."/>
            <person name="Obille A."/>
            <person name="Becker A."/>
            <person name="Abrahante J.E."/>
            <person name="Garbe J."/>
            <person name="Badalamenti J.P."/>
            <person name="Herman A."/>
            <person name="Mangelson H."/>
            <person name="Liachko I."/>
            <person name="Sullivan S."/>
            <person name="Sone E.D."/>
            <person name="Koren S."/>
            <person name="Silverstein K.A.T."/>
            <person name="Beckman K.B."/>
            <person name="Gohl D.M."/>
        </authorList>
    </citation>
    <scope>NUCLEOTIDE SEQUENCE</scope>
    <source>
        <strain evidence="1">Duluth1</strain>
        <tissue evidence="1">Whole animal</tissue>
    </source>
</reference>
<dbReference type="EMBL" id="JAIWYP010000075">
    <property type="protein sequence ID" value="KAH3690172.1"/>
    <property type="molecule type" value="Genomic_DNA"/>
</dbReference>
<sequence length="66" mass="7729">MVLLQSLGNAGKQRSLRHILSYMKPNVGVTAWRRAAINGLRHFSCNRVIGYWSFDIYFDVYLEEEH</sequence>
<name>A0A9D4B5N6_DREPO</name>
<gene>
    <name evidence="1" type="ORF">DPMN_191891</name>
</gene>
<accession>A0A9D4B5N6</accession>
<keyword evidence="2" id="KW-1185">Reference proteome</keyword>
<evidence type="ECO:0000313" key="1">
    <source>
        <dbReference type="EMBL" id="KAH3690172.1"/>
    </source>
</evidence>
<proteinExistence type="predicted"/>
<dbReference type="Gene3D" id="1.25.10.20">
    <property type="entry name" value="Vitellinogen, superhelical"/>
    <property type="match status" value="1"/>
</dbReference>
<comment type="caution">
    <text evidence="1">The sequence shown here is derived from an EMBL/GenBank/DDBJ whole genome shotgun (WGS) entry which is preliminary data.</text>
</comment>
<dbReference type="Proteomes" id="UP000828390">
    <property type="component" value="Unassembled WGS sequence"/>
</dbReference>
<dbReference type="AlphaFoldDB" id="A0A9D4B5N6"/>
<protein>
    <submittedName>
        <fullName evidence="1">Uncharacterized protein</fullName>
    </submittedName>
</protein>
<dbReference type="InterPro" id="IPR011030">
    <property type="entry name" value="Lipovitellin_superhlx_dom"/>
</dbReference>